<accession>A0A246FK07</accession>
<dbReference type="Proteomes" id="UP000197277">
    <property type="component" value="Unassembled WGS sequence"/>
</dbReference>
<keyword evidence="2" id="KW-1185">Reference proteome</keyword>
<dbReference type="RefSeq" id="WP_088464677.1">
    <property type="nucleotide sequence ID" value="NZ_NIRR01000018.1"/>
</dbReference>
<gene>
    <name evidence="1" type="ORF">CDA63_11895</name>
</gene>
<name>A0A246FK07_9BACT</name>
<dbReference type="AlphaFoldDB" id="A0A246FK07"/>
<protein>
    <submittedName>
        <fullName evidence="1">Uncharacterized protein</fullName>
    </submittedName>
</protein>
<evidence type="ECO:0000313" key="2">
    <source>
        <dbReference type="Proteomes" id="UP000197277"/>
    </source>
</evidence>
<evidence type="ECO:0000313" key="1">
    <source>
        <dbReference type="EMBL" id="OWP62914.1"/>
    </source>
</evidence>
<sequence length="74" mass="7893">MLTIPPPPGPVNPAELPVADAVLDAACIEVHDPARYDQLYQVLAPRHPNLAEELHFRMRTGPLAGAATIMAIAS</sequence>
<comment type="caution">
    <text evidence="1">The sequence shown here is derived from an EMBL/GenBank/DDBJ whole genome shotgun (WGS) entry which is preliminary data.</text>
</comment>
<reference evidence="1 2" key="1">
    <citation type="submission" date="2017-06" db="EMBL/GenBank/DDBJ databases">
        <title>Hymenobacter amundsenii sp. nov. isolated from regoliths in Antarctica.</title>
        <authorList>
            <person name="Sedlacek I."/>
            <person name="Kralova S."/>
            <person name="Pantucek R."/>
            <person name="Svec P."/>
            <person name="Holochova P."/>
            <person name="Stankova E."/>
            <person name="Vrbovska V."/>
            <person name="Busse H.-J."/>
        </authorList>
    </citation>
    <scope>NUCLEOTIDE SEQUENCE [LARGE SCALE GENOMIC DNA]</scope>
    <source>
        <strain evidence="1 2">CCM 8682</strain>
    </source>
</reference>
<organism evidence="1 2">
    <name type="scientific">Hymenobacter amundsenii</name>
    <dbReference type="NCBI Taxonomy" id="2006685"/>
    <lineage>
        <taxon>Bacteria</taxon>
        <taxon>Pseudomonadati</taxon>
        <taxon>Bacteroidota</taxon>
        <taxon>Cytophagia</taxon>
        <taxon>Cytophagales</taxon>
        <taxon>Hymenobacteraceae</taxon>
        <taxon>Hymenobacter</taxon>
    </lineage>
</organism>
<proteinExistence type="predicted"/>
<dbReference type="EMBL" id="NIRR01000018">
    <property type="protein sequence ID" value="OWP62914.1"/>
    <property type="molecule type" value="Genomic_DNA"/>
</dbReference>